<dbReference type="PANTHER" id="PTHR10357">
    <property type="entry name" value="ALPHA-AMYLASE FAMILY MEMBER"/>
    <property type="match status" value="1"/>
</dbReference>
<protein>
    <recommendedName>
        <fullName evidence="7">Alpha-amylase</fullName>
        <ecNumber evidence="7">3.2.1.1</ecNumber>
    </recommendedName>
</protein>
<keyword evidence="7" id="KW-0119">Carbohydrate metabolism</keyword>
<evidence type="ECO:0000256" key="6">
    <source>
        <dbReference type="RuleBase" id="RU003615"/>
    </source>
</evidence>
<dbReference type="InterPro" id="IPR006046">
    <property type="entry name" value="Alpha_amylase"/>
</dbReference>
<comment type="catalytic activity">
    <reaction evidence="7">
        <text>Endohydrolysis of (1-&gt;4)-alpha-D-glucosidic linkages in polysaccharides containing three or more (1-&gt;4)-alpha-linked D-glucose units.</text>
        <dbReference type="EC" id="3.2.1.1"/>
    </reaction>
</comment>
<dbReference type="SMART" id="SM01065">
    <property type="entry name" value="CBM_2"/>
    <property type="match status" value="1"/>
</dbReference>
<dbReference type="InterPro" id="IPR013780">
    <property type="entry name" value="Glyco_hydro_b"/>
</dbReference>
<proteinExistence type="inferred from homology"/>
<dbReference type="SMART" id="SM00642">
    <property type="entry name" value="Aamy"/>
    <property type="match status" value="1"/>
</dbReference>
<dbReference type="EC" id="3.2.1.1" evidence="7"/>
<dbReference type="Gene3D" id="2.60.40.1180">
    <property type="entry name" value="Golgi alpha-mannosidase II"/>
    <property type="match status" value="1"/>
</dbReference>
<dbReference type="InterPro" id="IPR002044">
    <property type="entry name" value="CBM20"/>
</dbReference>
<dbReference type="SUPFAM" id="SSF51011">
    <property type="entry name" value="Glycosyl hydrolase domain"/>
    <property type="match status" value="1"/>
</dbReference>
<evidence type="ECO:0000256" key="3">
    <source>
        <dbReference type="ARBA" id="ARBA00022723"/>
    </source>
</evidence>
<gene>
    <name evidence="9" type="ORF">NIES2119_10345</name>
</gene>
<comment type="similarity">
    <text evidence="2 6">Belongs to the glycosyl hydrolase 13 family.</text>
</comment>
<dbReference type="GO" id="GO:0016740">
    <property type="term" value="F:transferase activity"/>
    <property type="evidence" value="ECO:0007669"/>
    <property type="project" value="UniProtKB-KW"/>
</dbReference>
<dbReference type="Proteomes" id="UP000185860">
    <property type="component" value="Unassembled WGS sequence"/>
</dbReference>
<dbReference type="GO" id="GO:0046872">
    <property type="term" value="F:metal ion binding"/>
    <property type="evidence" value="ECO:0007669"/>
    <property type="project" value="UniProtKB-KW"/>
</dbReference>
<organism evidence="9 10">
    <name type="scientific">[Phormidium ambiguum] IAM M-71</name>
    <dbReference type="NCBI Taxonomy" id="454136"/>
    <lineage>
        <taxon>Bacteria</taxon>
        <taxon>Bacillati</taxon>
        <taxon>Cyanobacteriota</taxon>
        <taxon>Cyanophyceae</taxon>
        <taxon>Oscillatoriophycideae</taxon>
        <taxon>Aerosakkonematales</taxon>
        <taxon>Aerosakkonemataceae</taxon>
        <taxon>Floridanema</taxon>
    </lineage>
</organism>
<dbReference type="Gene3D" id="3.20.20.80">
    <property type="entry name" value="Glycosidases"/>
    <property type="match status" value="1"/>
</dbReference>
<dbReference type="PANTHER" id="PTHR10357:SF215">
    <property type="entry name" value="ALPHA-AMYLASE 1"/>
    <property type="match status" value="1"/>
</dbReference>
<evidence type="ECO:0000256" key="4">
    <source>
        <dbReference type="ARBA" id="ARBA00022729"/>
    </source>
</evidence>
<evidence type="ECO:0000313" key="9">
    <source>
        <dbReference type="EMBL" id="OKH38423.1"/>
    </source>
</evidence>
<dbReference type="GO" id="GO:0004556">
    <property type="term" value="F:alpha-amylase activity"/>
    <property type="evidence" value="ECO:0007669"/>
    <property type="project" value="UniProtKB-UniRule"/>
</dbReference>
<feature type="domain" description="CBM20" evidence="8">
    <location>
        <begin position="526"/>
        <end position="630"/>
    </location>
</feature>
<dbReference type="InterPro" id="IPR006047">
    <property type="entry name" value="GH13_cat_dom"/>
</dbReference>
<comment type="cofactor">
    <cofactor evidence="1">
        <name>Ca(2+)</name>
        <dbReference type="ChEBI" id="CHEBI:29108"/>
    </cofactor>
</comment>
<reference evidence="9 10" key="1">
    <citation type="submission" date="2016-11" db="EMBL/GenBank/DDBJ databases">
        <title>Draft Genome Sequences of Nine Cyanobacterial Strains from Diverse Habitats.</title>
        <authorList>
            <person name="Zhu T."/>
            <person name="Hou S."/>
            <person name="Lu X."/>
            <person name="Hess W.R."/>
        </authorList>
    </citation>
    <scope>NUCLEOTIDE SEQUENCE [LARGE SCALE GENOMIC DNA]</scope>
    <source>
        <strain evidence="9 10">IAM M-71</strain>
    </source>
</reference>
<evidence type="ECO:0000256" key="1">
    <source>
        <dbReference type="ARBA" id="ARBA00001913"/>
    </source>
</evidence>
<dbReference type="OrthoDB" id="9805159at2"/>
<dbReference type="RefSeq" id="WP_073593387.1">
    <property type="nucleotide sequence ID" value="NZ_MRCE01000008.1"/>
</dbReference>
<accession>A0A1U7IMA4</accession>
<keyword evidence="3" id="KW-0479">Metal-binding</keyword>
<dbReference type="PROSITE" id="PS51166">
    <property type="entry name" value="CBM20"/>
    <property type="match status" value="1"/>
</dbReference>
<dbReference type="SUPFAM" id="SSF49452">
    <property type="entry name" value="Starch-binding domain-like"/>
    <property type="match status" value="1"/>
</dbReference>
<dbReference type="InterPro" id="IPR013784">
    <property type="entry name" value="Carb-bd-like_fold"/>
</dbReference>
<evidence type="ECO:0000313" key="10">
    <source>
        <dbReference type="Proteomes" id="UP000185860"/>
    </source>
</evidence>
<dbReference type="Pfam" id="PF00128">
    <property type="entry name" value="Alpha-amylase"/>
    <property type="match status" value="1"/>
</dbReference>
<dbReference type="CDD" id="cd05467">
    <property type="entry name" value="CBM20"/>
    <property type="match status" value="1"/>
</dbReference>
<sequence>MVQTPDSQLKVDSTAAKAAAGFFTEEVTPSKYADFEFLFTRAIEFRQETIYFIIVDRFHDGDPDNNLGPNPALYDPNKQKWGKYWGGDLQGIIDKLDYLKNMGVTAIWLSPLFEQVEESQFDFAAMHGYWTKDFKRINPRLVNSNESTSLSECNVFDRLINEMHKRGMKLILDIVCNHSSPDVNGHKGELYDDGVLIADFYNDVNNWYYHNGEITDWNDDWQLLNCELSGLATFNEKNIDYRNYIKSAIKQWLDRGVDALRVDTVKHLPVWFWQEFVGDIQTHKPSVFIFGEWGFSKPWDGKSVNFTNKSGMSILDFALCEGVRAALAKNSEGGFHLVQDVLNLDHLYDRATELITFIDNHDMPRFQSLNSDPEILRLAVNLIMTSRGIPCIYYGTEQYLHNDTNSGNDPYNRPMMEKWDIDTKIYQDLQLLSKLRRINPAVSLGSQIQKYLTTDVYCYVRRYRDSRCFVAMNKGDYVKVDIPSTDLEDGEYRCILSGRKFQVQNGQLLGLELQRKEMVILSYLGERVKGKTIVRVQLNGVESKYGETVVVTGDCPELGNWDISKAYPLEYINSNTWFGEIPFNESAGKAIAYKYAMWRENQEPLRENLVNRRWILVPEGTVKWQDNWAW</sequence>
<keyword evidence="4" id="KW-0732">Signal</keyword>
<dbReference type="InterPro" id="IPR013783">
    <property type="entry name" value="Ig-like_fold"/>
</dbReference>
<dbReference type="GO" id="GO:0005975">
    <property type="term" value="P:carbohydrate metabolic process"/>
    <property type="evidence" value="ECO:0007669"/>
    <property type="project" value="InterPro"/>
</dbReference>
<dbReference type="PRINTS" id="PR00110">
    <property type="entry name" value="ALPHAAMYLASE"/>
</dbReference>
<evidence type="ECO:0000256" key="5">
    <source>
        <dbReference type="ARBA" id="ARBA00022837"/>
    </source>
</evidence>
<dbReference type="STRING" id="454136.NIES2119_10345"/>
<evidence type="ECO:0000259" key="8">
    <source>
        <dbReference type="PROSITE" id="PS51166"/>
    </source>
</evidence>
<dbReference type="GO" id="GO:2001070">
    <property type="term" value="F:starch binding"/>
    <property type="evidence" value="ECO:0007669"/>
    <property type="project" value="InterPro"/>
</dbReference>
<evidence type="ECO:0000256" key="7">
    <source>
        <dbReference type="RuleBase" id="RU361134"/>
    </source>
</evidence>
<name>A0A1U7IMA4_9CYAN</name>
<dbReference type="InterPro" id="IPR017853">
    <property type="entry name" value="GH"/>
</dbReference>
<comment type="caution">
    <text evidence="9">The sequence shown here is derived from an EMBL/GenBank/DDBJ whole genome shotgun (WGS) entry which is preliminary data.</text>
</comment>
<keyword evidence="5" id="KW-0106">Calcium</keyword>
<evidence type="ECO:0000256" key="2">
    <source>
        <dbReference type="ARBA" id="ARBA00008061"/>
    </source>
</evidence>
<keyword evidence="7" id="KW-0378">Hydrolase</keyword>
<keyword evidence="7" id="KW-0326">Glycosidase</keyword>
<keyword evidence="9" id="KW-0808">Transferase</keyword>
<dbReference type="AlphaFoldDB" id="A0A1U7IMA4"/>
<dbReference type="Gene3D" id="2.60.40.10">
    <property type="entry name" value="Immunoglobulins"/>
    <property type="match status" value="1"/>
</dbReference>
<dbReference type="EMBL" id="MRCE01000008">
    <property type="protein sequence ID" value="OKH38423.1"/>
    <property type="molecule type" value="Genomic_DNA"/>
</dbReference>
<dbReference type="Pfam" id="PF00686">
    <property type="entry name" value="CBM_20"/>
    <property type="match status" value="1"/>
</dbReference>
<dbReference type="SUPFAM" id="SSF51445">
    <property type="entry name" value="(Trans)glycosidases"/>
    <property type="match status" value="1"/>
</dbReference>